<proteinExistence type="predicted"/>
<gene>
    <name evidence="1" type="ORF">L201_001039</name>
</gene>
<dbReference type="AlphaFoldDB" id="A0AAX4JMC5"/>
<sequence>MAICVINISDEADCVLSEITYEEQSTTAPLARLLAYFAKNNVHFISVSAQEDDAVVTLCWDKFDWEQHCERAVNPSYEAIRDHAMMEEHPSDNVVVPPTSP</sequence>
<dbReference type="EMBL" id="CP144098">
    <property type="protein sequence ID" value="WWC86166.1"/>
    <property type="molecule type" value="Genomic_DNA"/>
</dbReference>
<protein>
    <submittedName>
        <fullName evidence="1">Uncharacterized protein</fullName>
    </submittedName>
</protein>
<dbReference type="GeneID" id="91091711"/>
<name>A0AAX4JMC5_9TREE</name>
<evidence type="ECO:0000313" key="2">
    <source>
        <dbReference type="Proteomes" id="UP001355207"/>
    </source>
</evidence>
<organism evidence="1 2">
    <name type="scientific">Kwoniella dendrophila CBS 6074</name>
    <dbReference type="NCBI Taxonomy" id="1295534"/>
    <lineage>
        <taxon>Eukaryota</taxon>
        <taxon>Fungi</taxon>
        <taxon>Dikarya</taxon>
        <taxon>Basidiomycota</taxon>
        <taxon>Agaricomycotina</taxon>
        <taxon>Tremellomycetes</taxon>
        <taxon>Tremellales</taxon>
        <taxon>Cryptococcaceae</taxon>
        <taxon>Kwoniella</taxon>
    </lineage>
</organism>
<dbReference type="RefSeq" id="XP_066072929.1">
    <property type="nucleotide sequence ID" value="XM_066216832.1"/>
</dbReference>
<evidence type="ECO:0000313" key="1">
    <source>
        <dbReference type="EMBL" id="WWC86166.1"/>
    </source>
</evidence>
<dbReference type="Proteomes" id="UP001355207">
    <property type="component" value="Chromosome 1"/>
</dbReference>
<accession>A0AAX4JMC5</accession>
<reference evidence="1 2" key="1">
    <citation type="submission" date="2024-01" db="EMBL/GenBank/DDBJ databases">
        <title>Comparative genomics of Cryptococcus and Kwoniella reveals pathogenesis evolution and contrasting modes of karyotype evolution via chromosome fusion or intercentromeric recombination.</title>
        <authorList>
            <person name="Coelho M.A."/>
            <person name="David-Palma M."/>
            <person name="Shea T."/>
            <person name="Bowers K."/>
            <person name="McGinley-Smith S."/>
            <person name="Mohammad A.W."/>
            <person name="Gnirke A."/>
            <person name="Yurkov A.M."/>
            <person name="Nowrousian M."/>
            <person name="Sun S."/>
            <person name="Cuomo C.A."/>
            <person name="Heitman J."/>
        </authorList>
    </citation>
    <scope>NUCLEOTIDE SEQUENCE [LARGE SCALE GENOMIC DNA]</scope>
    <source>
        <strain evidence="1 2">CBS 6074</strain>
    </source>
</reference>
<keyword evidence="2" id="KW-1185">Reference proteome</keyword>